<dbReference type="Proteomes" id="UP000823775">
    <property type="component" value="Unassembled WGS sequence"/>
</dbReference>
<dbReference type="EMBL" id="JACEIK010000485">
    <property type="protein sequence ID" value="MCD7457923.1"/>
    <property type="molecule type" value="Genomic_DNA"/>
</dbReference>
<organism evidence="3 4">
    <name type="scientific">Datura stramonium</name>
    <name type="common">Jimsonweed</name>
    <name type="synonym">Common thornapple</name>
    <dbReference type="NCBI Taxonomy" id="4076"/>
    <lineage>
        <taxon>Eukaryota</taxon>
        <taxon>Viridiplantae</taxon>
        <taxon>Streptophyta</taxon>
        <taxon>Embryophyta</taxon>
        <taxon>Tracheophyta</taxon>
        <taxon>Spermatophyta</taxon>
        <taxon>Magnoliopsida</taxon>
        <taxon>eudicotyledons</taxon>
        <taxon>Gunneridae</taxon>
        <taxon>Pentapetalae</taxon>
        <taxon>asterids</taxon>
        <taxon>lamiids</taxon>
        <taxon>Solanales</taxon>
        <taxon>Solanaceae</taxon>
        <taxon>Solanoideae</taxon>
        <taxon>Datureae</taxon>
        <taxon>Datura</taxon>
    </lineage>
</organism>
<keyword evidence="1" id="KW-1133">Transmembrane helix</keyword>
<evidence type="ECO:0000313" key="3">
    <source>
        <dbReference type="EMBL" id="MCD7457923.1"/>
    </source>
</evidence>
<evidence type="ECO:0000259" key="2">
    <source>
        <dbReference type="Pfam" id="PF01624"/>
    </source>
</evidence>
<proteinExistence type="predicted"/>
<feature type="transmembrane region" description="Helical" evidence="1">
    <location>
        <begin position="561"/>
        <end position="578"/>
    </location>
</feature>
<sequence>MEFLRKPSSVLLANRLTYCNLLGVDPSLRNGSIKEGTLNSEMLQFKSKFPREVLLCRVGDFYEAIGFDACILVEYAGLNPFGGLRSDSIPKAGCPVVNLRQTLDDLTRNGFSVCVVEEVQGPTQARARKSRFISGHAHPGSPYVFGLVGDDQDLDFPEPMPVVGISRSAKGYCIISVYETMKTYSVEDGLTEEAVVTKLRTCRCHHLFLHNSLKSSSSGTSRWGEFGEGGLLWGECNARQKEWLDGNPIDELLFKVKELYGLDDDIPFRNVTVVSENRPRPLHLGTATQIGAIPTEGIPCLLKVLLPPHCSGLPVLYIRDLLLNPPAYEISSDIQEACRLMMSITCSIPDFTCISSAKLVKLLELREANHVEFCKIKSMVNECGEISCRISEIVSEHGESDQKISSYPIIPNDFFEDMESSWKGRVKRIHLEEAYAEVEKAADALSLAITEDFLPIISRIRATMAPHGGTKGEILYAREHEAVWFKGKRFIPTVWAGTAGEEQIKHLRPALDSKGKKVGEEWFTTMRVENAIARYHEASAKAKLRVLELLRGLSSELQSKINILIFASVLIVIAKALFSHVRLVKQTY</sequence>
<dbReference type="InterPro" id="IPR053276">
    <property type="entry name" value="MtDNA_mismatch_repair_MutS"/>
</dbReference>
<evidence type="ECO:0000256" key="1">
    <source>
        <dbReference type="SAM" id="Phobius"/>
    </source>
</evidence>
<keyword evidence="4" id="KW-1185">Reference proteome</keyword>
<gene>
    <name evidence="3" type="primary">MSH1_7</name>
    <name evidence="3" type="ORF">HAX54_036561</name>
</gene>
<dbReference type="PANTHER" id="PTHR48448">
    <property type="entry name" value="MUTL PROTEIN ISOFORM 1"/>
    <property type="match status" value="1"/>
</dbReference>
<name>A0ABS8SGH6_DATST</name>
<feature type="domain" description="DNA mismatch repair protein MutS-like N-terminal" evidence="2">
    <location>
        <begin position="43"/>
        <end position="136"/>
    </location>
</feature>
<reference evidence="3 4" key="1">
    <citation type="journal article" date="2021" name="BMC Genomics">
        <title>Datura genome reveals duplications of psychoactive alkaloid biosynthetic genes and high mutation rate following tissue culture.</title>
        <authorList>
            <person name="Rajewski A."/>
            <person name="Carter-House D."/>
            <person name="Stajich J."/>
            <person name="Litt A."/>
        </authorList>
    </citation>
    <scope>NUCLEOTIDE SEQUENCE [LARGE SCALE GENOMIC DNA]</scope>
    <source>
        <strain evidence="3">AR-01</strain>
    </source>
</reference>
<comment type="caution">
    <text evidence="3">The sequence shown here is derived from an EMBL/GenBank/DDBJ whole genome shotgun (WGS) entry which is preliminary data.</text>
</comment>
<keyword evidence="1" id="KW-0812">Transmembrane</keyword>
<protein>
    <submittedName>
        <fullName evidence="3">DNA mismatch repair ATPase msh1</fullName>
    </submittedName>
</protein>
<dbReference type="InterPro" id="IPR007695">
    <property type="entry name" value="DNA_mismatch_repair_MutS-lik_N"/>
</dbReference>
<dbReference type="PANTHER" id="PTHR48448:SF1">
    <property type="entry name" value="MUTL PROTEIN ISOFORM 1"/>
    <property type="match status" value="1"/>
</dbReference>
<evidence type="ECO:0000313" key="4">
    <source>
        <dbReference type="Proteomes" id="UP000823775"/>
    </source>
</evidence>
<keyword evidence="1" id="KW-0472">Membrane</keyword>
<dbReference type="Gene3D" id="3.40.1170.10">
    <property type="entry name" value="DNA repair protein MutS, domain I"/>
    <property type="match status" value="1"/>
</dbReference>
<accession>A0ABS8SGH6</accession>
<dbReference type="SUPFAM" id="SSF55271">
    <property type="entry name" value="DNA repair protein MutS, domain I"/>
    <property type="match status" value="1"/>
</dbReference>
<dbReference type="Pfam" id="PF01624">
    <property type="entry name" value="MutS_I"/>
    <property type="match status" value="1"/>
</dbReference>
<dbReference type="InterPro" id="IPR016151">
    <property type="entry name" value="DNA_mismatch_repair_MutS_N"/>
</dbReference>